<evidence type="ECO:0000256" key="2">
    <source>
        <dbReference type="ARBA" id="ARBA00022722"/>
    </source>
</evidence>
<dbReference type="AlphaFoldDB" id="A0A9Y1BRV8"/>
<reference evidence="5" key="1">
    <citation type="journal article" date="2022" name="Nat. Microbiol.">
        <title>Unique mobile elements and scalable gene flow at the prokaryote-eukaryote boundary revealed by circularized Asgard archaea genomes.</title>
        <authorList>
            <person name="Wu F."/>
            <person name="Speth D.R."/>
            <person name="Philosof A."/>
            <person name="Cremiere A."/>
            <person name="Narayanan A."/>
            <person name="Barco R.A."/>
            <person name="Connon S.A."/>
            <person name="Amend J.P."/>
            <person name="Antoshechkin I.A."/>
            <person name="Orphan V.J."/>
        </authorList>
    </citation>
    <scope>NUCLEOTIDE SEQUENCE</scope>
    <source>
        <strain evidence="5">PR6</strain>
    </source>
</reference>
<dbReference type="GO" id="GO:0110001">
    <property type="term" value="C:toxin-antitoxin complex"/>
    <property type="evidence" value="ECO:0007669"/>
    <property type="project" value="InterPro"/>
</dbReference>
<dbReference type="Gene3D" id="1.20.120.580">
    <property type="entry name" value="bsu32300-like"/>
    <property type="match status" value="1"/>
</dbReference>
<dbReference type="EMBL" id="CP084167">
    <property type="protein sequence ID" value="UJG44078.1"/>
    <property type="molecule type" value="Genomic_DNA"/>
</dbReference>
<evidence type="ECO:0000313" key="5">
    <source>
        <dbReference type="EMBL" id="UJG44078.1"/>
    </source>
</evidence>
<sequence>MKIDEFRKKRYRDKFNYITDNLKCLTVTPRTELEKKGVLYSVHTIIESVIDLVAMFIKDLGYQVEDDQKNISLLVKKLNLEPELEIELKKANGLRNILVHRYNGVDEEMVLNSVDEVIRVTSKWLEIFEKLFVELFNDES</sequence>
<evidence type="ECO:0000256" key="4">
    <source>
        <dbReference type="ARBA" id="ARBA00024207"/>
    </source>
</evidence>
<dbReference type="Pfam" id="PF01934">
    <property type="entry name" value="HepT-like"/>
    <property type="match status" value="1"/>
</dbReference>
<keyword evidence="3" id="KW-0378">Hydrolase</keyword>
<name>A0A9Y1BRV8_9ARCH</name>
<protein>
    <submittedName>
        <fullName evidence="5">DUF86 domain-containing protein</fullName>
    </submittedName>
</protein>
<evidence type="ECO:0000256" key="1">
    <source>
        <dbReference type="ARBA" id="ARBA00022649"/>
    </source>
</evidence>
<dbReference type="PANTHER" id="PTHR33397:SF5">
    <property type="entry name" value="RNASE YUTE-RELATED"/>
    <property type="match status" value="1"/>
</dbReference>
<accession>A0A9Y1BRV8</accession>
<keyword evidence="1" id="KW-1277">Toxin-antitoxin system</keyword>
<dbReference type="GO" id="GO:0004540">
    <property type="term" value="F:RNA nuclease activity"/>
    <property type="evidence" value="ECO:0007669"/>
    <property type="project" value="InterPro"/>
</dbReference>
<dbReference type="InterPro" id="IPR008201">
    <property type="entry name" value="HepT-like"/>
</dbReference>
<dbReference type="InterPro" id="IPR037038">
    <property type="entry name" value="HepT-like_sf"/>
</dbReference>
<dbReference type="GO" id="GO:0016787">
    <property type="term" value="F:hydrolase activity"/>
    <property type="evidence" value="ECO:0007669"/>
    <property type="project" value="UniProtKB-KW"/>
</dbReference>
<comment type="similarity">
    <text evidence="4">Belongs to the HepT RNase toxin family.</text>
</comment>
<keyword evidence="2" id="KW-0540">Nuclease</keyword>
<dbReference type="Proteomes" id="UP001200513">
    <property type="component" value="Chromosome"/>
</dbReference>
<evidence type="ECO:0000256" key="3">
    <source>
        <dbReference type="ARBA" id="ARBA00022801"/>
    </source>
</evidence>
<gene>
    <name evidence="5" type="ORF">K9W46_02595</name>
</gene>
<dbReference type="InterPro" id="IPR052379">
    <property type="entry name" value="Type_VII_TA_RNase"/>
</dbReference>
<organism evidence="5">
    <name type="scientific">Candidatus Heimdallarchaeum endolithica</name>
    <dbReference type="NCBI Taxonomy" id="2876572"/>
    <lineage>
        <taxon>Archaea</taxon>
        <taxon>Promethearchaeati</taxon>
        <taxon>Candidatus Heimdallarchaeota</taxon>
        <taxon>Candidatus Heimdallarchaeia (ex Rinke et al. 2021) (nom. nud.)</taxon>
        <taxon>Candidatus Heimdallarchaeales</taxon>
        <taxon>Candidatus Heimdallarchaeaceae</taxon>
        <taxon>Candidatus Heimdallarchaeum</taxon>
    </lineage>
</organism>
<dbReference type="PANTHER" id="PTHR33397">
    <property type="entry name" value="UPF0331 PROTEIN YUTE"/>
    <property type="match status" value="1"/>
</dbReference>
<proteinExistence type="inferred from homology"/>